<protein>
    <recommendedName>
        <fullName evidence="1">Glyoxalase</fullName>
    </recommendedName>
</protein>
<dbReference type="GO" id="GO:0016829">
    <property type="term" value="F:lyase activity"/>
    <property type="evidence" value="ECO:0007669"/>
    <property type="project" value="UniProtKB-UniRule"/>
</dbReference>
<dbReference type="PANTHER" id="PTHR10224">
    <property type="entry name" value="ES1 PROTEIN HOMOLOG, MITOCHONDRIAL"/>
    <property type="match status" value="1"/>
</dbReference>
<reference evidence="2 3" key="1">
    <citation type="submission" date="2018-04" db="EMBL/GenBank/DDBJ databases">
        <title>Genomic Encyclopedia of Archaeal and Bacterial Type Strains, Phase II (KMG-II): from individual species to whole genera.</title>
        <authorList>
            <person name="Goeker M."/>
        </authorList>
    </citation>
    <scope>NUCLEOTIDE SEQUENCE [LARGE SCALE GENOMIC DNA]</scope>
    <source>
        <strain evidence="2 3">DSM 5822</strain>
    </source>
</reference>
<accession>A0A2T5J3M2</accession>
<dbReference type="AlphaFoldDB" id="A0A2T5J3M2"/>
<comment type="catalytic activity">
    <reaction evidence="1">
        <text>glyoxal + H2O = glycolate + H(+)</text>
        <dbReference type="Rhea" id="RHEA:51672"/>
        <dbReference type="ChEBI" id="CHEBI:15377"/>
        <dbReference type="ChEBI" id="CHEBI:15378"/>
        <dbReference type="ChEBI" id="CHEBI:29805"/>
        <dbReference type="ChEBI" id="CHEBI:34779"/>
    </reaction>
</comment>
<name>A0A2T5J3M2_9GAMM</name>
<comment type="function">
    <text evidence="1">Displays glyoxalase activity, catalyzing the conversion of glyoxal to glycolate.</text>
</comment>
<dbReference type="NCBIfam" id="NF008747">
    <property type="entry name" value="PRK11780.1"/>
    <property type="match status" value="1"/>
</dbReference>
<comment type="similarity">
    <text evidence="1">Belongs to the peptidase C56 family.</text>
</comment>
<evidence type="ECO:0000313" key="3">
    <source>
        <dbReference type="Proteomes" id="UP000244223"/>
    </source>
</evidence>
<dbReference type="Proteomes" id="UP000244223">
    <property type="component" value="Unassembled WGS sequence"/>
</dbReference>
<evidence type="ECO:0000313" key="2">
    <source>
        <dbReference type="EMBL" id="PTQ91214.1"/>
    </source>
</evidence>
<dbReference type="RefSeq" id="WP_239986935.1">
    <property type="nucleotide sequence ID" value="NZ_QAON01000001.1"/>
</dbReference>
<comment type="caution">
    <text evidence="2">The sequence shown here is derived from an EMBL/GenBank/DDBJ whole genome shotgun (WGS) entry which is preliminary data.</text>
</comment>
<dbReference type="PANTHER" id="PTHR10224:SF12">
    <property type="entry name" value="GLYOXALASE ELBB"/>
    <property type="match status" value="1"/>
</dbReference>
<dbReference type="SUPFAM" id="SSF52317">
    <property type="entry name" value="Class I glutamine amidotransferase-like"/>
    <property type="match status" value="1"/>
</dbReference>
<dbReference type="EMBL" id="QAON01000001">
    <property type="protein sequence ID" value="PTQ91214.1"/>
    <property type="molecule type" value="Genomic_DNA"/>
</dbReference>
<proteinExistence type="inferred from homology"/>
<dbReference type="InterPro" id="IPR029062">
    <property type="entry name" value="Class_I_gatase-like"/>
</dbReference>
<dbReference type="PIRSF" id="PIRSF006320">
    <property type="entry name" value="Elb2"/>
    <property type="match status" value="1"/>
</dbReference>
<organism evidence="2 3">
    <name type="scientific">Agitococcus lubricus</name>
    <dbReference type="NCBI Taxonomy" id="1077255"/>
    <lineage>
        <taxon>Bacteria</taxon>
        <taxon>Pseudomonadati</taxon>
        <taxon>Pseudomonadota</taxon>
        <taxon>Gammaproteobacteria</taxon>
        <taxon>Moraxellales</taxon>
        <taxon>Moraxellaceae</taxon>
        <taxon>Agitococcus</taxon>
    </lineage>
</organism>
<dbReference type="Gene3D" id="3.40.50.880">
    <property type="match status" value="1"/>
</dbReference>
<dbReference type="CDD" id="cd03133">
    <property type="entry name" value="GATase1_ES1"/>
    <property type="match status" value="1"/>
</dbReference>
<dbReference type="InterPro" id="IPR026041">
    <property type="entry name" value="ElbB"/>
</dbReference>
<evidence type="ECO:0000256" key="1">
    <source>
        <dbReference type="PIRNR" id="PIRNR006320"/>
    </source>
</evidence>
<keyword evidence="1" id="KW-0456">Lyase</keyword>
<gene>
    <name evidence="2" type="ORF">C8N29_101287</name>
</gene>
<sequence>MKKVAVILSGCGFKDGGEIYEATLTLLALDEADVSYQCFAPDMPQMHVINHLTGEEMPESRNVLVEAARLARGNVKPITEAKIEDFDALIIPGGFGAAKNLCNFAVKGSDMTVQADVLAFAQGMSQAAKPVGLVCIAPSMAPKIGGVGTQYTIGNDAGTAAAINAMGGVHVDCAVDECVIDSERKIVTTPAYMYAARIREARAGIQKLVQAVLNLA</sequence>
<keyword evidence="3" id="KW-1185">Reference proteome</keyword>